<protein>
    <submittedName>
        <fullName evidence="7">CG3509 protein</fullName>
    </submittedName>
</protein>
<name>A0APB5_DROSI</name>
<feature type="compositionally biased region" description="Basic and acidic residues" evidence="5">
    <location>
        <begin position="272"/>
        <end position="293"/>
    </location>
</feature>
<dbReference type="Gene3D" id="1.10.10.10">
    <property type="entry name" value="Winged helix-like DNA-binding domain superfamily/Winged helix DNA-binding domain"/>
    <property type="match status" value="1"/>
</dbReference>
<gene>
    <name evidence="7" type="primary">CG3509</name>
</gene>
<keyword evidence="3 4" id="KW-0539">Nucleus</keyword>
<dbReference type="GO" id="GO:0045892">
    <property type="term" value="P:negative regulation of DNA-templated transcription"/>
    <property type="evidence" value="ECO:0007669"/>
    <property type="project" value="EnsemblMetazoa"/>
</dbReference>
<dbReference type="AlphaFoldDB" id="A0APB5"/>
<feature type="compositionally biased region" description="Low complexity" evidence="5">
    <location>
        <begin position="245"/>
        <end position="259"/>
    </location>
</feature>
<keyword evidence="2 4" id="KW-0238">DNA-binding</keyword>
<evidence type="ECO:0000256" key="5">
    <source>
        <dbReference type="SAM" id="MobiDB-lite"/>
    </source>
</evidence>
<reference evidence="7" key="1">
    <citation type="journal article" date="2006" name="Genetics">
        <title>Widespread adaptive evolution of Drosophila genes with sex-biased expression.</title>
        <authorList>
            <person name="Proeschel M."/>
            <person name="Zhang Z."/>
            <person name="Parsch J."/>
        </authorList>
    </citation>
    <scope>NUCLEOTIDE SEQUENCE</scope>
    <source>
        <strain evidence="7">S1</strain>
    </source>
</reference>
<feature type="region of interest" description="Disordered" evidence="5">
    <location>
        <begin position="168"/>
        <end position="354"/>
    </location>
</feature>
<evidence type="ECO:0000256" key="2">
    <source>
        <dbReference type="ARBA" id="ARBA00023125"/>
    </source>
</evidence>
<dbReference type="InterPro" id="IPR005819">
    <property type="entry name" value="H1/H5"/>
</dbReference>
<sequence>MQLKPVDRNDGSEDESEEEMPNDHSQSEDSNMGEEEELPEEDEEEMEEMEEEEEDQQDGDEAETDKLGADRNLYPTPPPDDESKMVPPDSDNPKSMVPKPKGTLISLALMAIGKLASRSGSSVQAIMTYLKDNGQEWKDPKKTARLIHRALKLAEANGEVVMVKRSFKLTEKQKNSSKAVEKMKAKKQKEKEKKAKVEKVLKEKAEKKEAKAKIKEKKTAKEKSSKPTERKTKQAGKKKPEDGSKNNPPASKAASSAAAQAMLETSLIASPEAEKKPAKTKAKIKEDASEVGKTKKPRKSIGTLAQPKAARPKVKAVKKLVAGKGASTPDLSTMEAQATSTPQGATKAKRKRTL</sequence>
<evidence type="ECO:0000259" key="6">
    <source>
        <dbReference type="PROSITE" id="PS51504"/>
    </source>
</evidence>
<dbReference type="InterPro" id="IPR036390">
    <property type="entry name" value="WH_DNA-bd_sf"/>
</dbReference>
<dbReference type="GO" id="GO:0003677">
    <property type="term" value="F:DNA binding"/>
    <property type="evidence" value="ECO:0007669"/>
    <property type="project" value="UniProtKB-KW"/>
</dbReference>
<accession>A0APB5</accession>
<dbReference type="InterPro" id="IPR005818">
    <property type="entry name" value="Histone_H1/H5_H15"/>
</dbReference>
<proteinExistence type="inferred from homology"/>
<evidence type="ECO:0000313" key="7">
    <source>
        <dbReference type="EMBL" id="CAL26446.1"/>
    </source>
</evidence>
<organism evidence="7">
    <name type="scientific">Drosophila simulans</name>
    <name type="common">Fruit fly</name>
    <dbReference type="NCBI Taxonomy" id="7240"/>
    <lineage>
        <taxon>Eukaryota</taxon>
        <taxon>Metazoa</taxon>
        <taxon>Ecdysozoa</taxon>
        <taxon>Arthropoda</taxon>
        <taxon>Hexapoda</taxon>
        <taxon>Insecta</taxon>
        <taxon>Pterygota</taxon>
        <taxon>Neoptera</taxon>
        <taxon>Endopterygota</taxon>
        <taxon>Diptera</taxon>
        <taxon>Brachycera</taxon>
        <taxon>Muscomorpha</taxon>
        <taxon>Ephydroidea</taxon>
        <taxon>Drosophilidae</taxon>
        <taxon>Drosophila</taxon>
        <taxon>Sophophora</taxon>
    </lineage>
</organism>
<dbReference type="GO" id="GO:0030527">
    <property type="term" value="F:structural constituent of chromatin"/>
    <property type="evidence" value="ECO:0007669"/>
    <property type="project" value="EnsemblMetazoa"/>
</dbReference>
<dbReference type="GO" id="GO:0000786">
    <property type="term" value="C:nucleosome"/>
    <property type="evidence" value="ECO:0007669"/>
    <property type="project" value="InterPro"/>
</dbReference>
<dbReference type="OrthoDB" id="10070354at2759"/>
<dbReference type="SMART" id="SM00526">
    <property type="entry name" value="H15"/>
    <property type="match status" value="1"/>
</dbReference>
<dbReference type="SUPFAM" id="SSF46785">
    <property type="entry name" value="Winged helix' DNA-binding domain"/>
    <property type="match status" value="1"/>
</dbReference>
<keyword evidence="4" id="KW-0158">Chromosome</keyword>
<dbReference type="InterPro" id="IPR036388">
    <property type="entry name" value="WH-like_DNA-bd_sf"/>
</dbReference>
<dbReference type="GO" id="GO:0031491">
    <property type="term" value="F:nucleosome binding"/>
    <property type="evidence" value="ECO:0007669"/>
    <property type="project" value="EnsemblMetazoa"/>
</dbReference>
<dbReference type="Pfam" id="PF00538">
    <property type="entry name" value="Linker_histone"/>
    <property type="match status" value="1"/>
</dbReference>
<comment type="function">
    <text evidence="1">Histones H1 are necessary for the condensation of nucleosome chains into higher-order structures.</text>
</comment>
<dbReference type="PRINTS" id="PR00624">
    <property type="entry name" value="HISTONEH5"/>
</dbReference>
<feature type="domain" description="H15" evidence="6">
    <location>
        <begin position="100"/>
        <end position="171"/>
    </location>
</feature>
<dbReference type="EMBL" id="AM294503">
    <property type="protein sequence ID" value="CAL26446.1"/>
    <property type="molecule type" value="Genomic_DNA"/>
</dbReference>
<feature type="compositionally biased region" description="Acidic residues" evidence="5">
    <location>
        <begin position="31"/>
        <end position="63"/>
    </location>
</feature>
<feature type="compositionally biased region" description="Basic and acidic residues" evidence="5">
    <location>
        <begin position="168"/>
        <end position="244"/>
    </location>
</feature>
<comment type="similarity">
    <text evidence="4">Belongs to the histone H1/H5 family.</text>
</comment>
<comment type="subcellular location">
    <subcellularLocation>
        <location evidence="4">Nucleus</location>
    </subcellularLocation>
</comment>
<feature type="region of interest" description="Disordered" evidence="5">
    <location>
        <begin position="1"/>
        <end position="100"/>
    </location>
</feature>
<dbReference type="PROSITE" id="PS51504">
    <property type="entry name" value="H15"/>
    <property type="match status" value="1"/>
</dbReference>
<evidence type="ECO:0000256" key="4">
    <source>
        <dbReference type="RuleBase" id="RU003894"/>
    </source>
</evidence>
<dbReference type="GO" id="GO:0005634">
    <property type="term" value="C:nucleus"/>
    <property type="evidence" value="ECO:0007669"/>
    <property type="project" value="UniProtKB-SubCell"/>
</dbReference>
<evidence type="ECO:0000256" key="3">
    <source>
        <dbReference type="ARBA" id="ARBA00023242"/>
    </source>
</evidence>
<feature type="compositionally biased region" description="Polar residues" evidence="5">
    <location>
        <begin position="329"/>
        <end position="344"/>
    </location>
</feature>
<evidence type="ECO:0000256" key="1">
    <source>
        <dbReference type="ARBA" id="ARBA00002809"/>
    </source>
</evidence>
<feature type="compositionally biased region" description="Basic and acidic residues" evidence="5">
    <location>
        <begin position="1"/>
        <end position="11"/>
    </location>
</feature>
<dbReference type="GO" id="GO:0006334">
    <property type="term" value="P:nucleosome assembly"/>
    <property type="evidence" value="ECO:0007669"/>
    <property type="project" value="InterPro"/>
</dbReference>
<reference evidence="7" key="2">
    <citation type="journal article" name="Genetics">
        <title>Widespread adaptive evolution of Drosophila genes with sex-biased expression.</title>
        <authorList>
            <person name="Proeschel M."/>
            <person name="Zhang Z."/>
            <person name="Parsch J."/>
        </authorList>
    </citation>
    <scope>NUCLEOTIDE SEQUENCE</scope>
    <source>
        <strain evidence="7">S1</strain>
    </source>
</reference>